<dbReference type="EMBL" id="JAXLQG010000003">
    <property type="protein sequence ID" value="KAK5542462.1"/>
    <property type="molecule type" value="Genomic_DNA"/>
</dbReference>
<sequence>MRLDGGAIRELHRHKEGEWAYVLEGKVRVTALDREGGNYIGEVEKKATYGTSQPGMLIRYKVSAKAQTRHSFCQMGWRTLTPKSVALQEYSALRLRSSTHIPAKERYIFQGSLPGSMAEEDPKKPRSEEVQARVYAQDDRAETREARRWRDGADHGHVEFSPSARWLRRHMSQFLLSWWSSRDALASEC</sequence>
<comment type="caution">
    <text evidence="2">The sequence shown here is derived from an EMBL/GenBank/DDBJ whole genome shotgun (WGS) entry which is preliminary data.</text>
</comment>
<dbReference type="AlphaFoldDB" id="A0AAV9QIY4"/>
<dbReference type="SUPFAM" id="SSF51182">
    <property type="entry name" value="RmlC-like cupins"/>
    <property type="match status" value="1"/>
</dbReference>
<evidence type="ECO:0000313" key="2">
    <source>
        <dbReference type="EMBL" id="KAK5542462.1"/>
    </source>
</evidence>
<dbReference type="Gene3D" id="2.60.120.10">
    <property type="entry name" value="Jelly Rolls"/>
    <property type="match status" value="1"/>
</dbReference>
<feature type="region of interest" description="Disordered" evidence="1">
    <location>
        <begin position="114"/>
        <end position="146"/>
    </location>
</feature>
<reference evidence="2 3" key="1">
    <citation type="submission" date="2023-06" db="EMBL/GenBank/DDBJ databases">
        <title>Black Yeasts Isolated from many extreme environments.</title>
        <authorList>
            <person name="Coleine C."/>
            <person name="Stajich J.E."/>
            <person name="Selbmann L."/>
        </authorList>
    </citation>
    <scope>NUCLEOTIDE SEQUENCE [LARGE SCALE GENOMIC DNA]</scope>
    <source>
        <strain evidence="2 3">CCFEE 5887</strain>
    </source>
</reference>
<keyword evidence="3" id="KW-1185">Reference proteome</keyword>
<dbReference type="InterPro" id="IPR011051">
    <property type="entry name" value="RmlC_Cupin_sf"/>
</dbReference>
<name>A0AAV9QIY4_9PEZI</name>
<evidence type="ECO:0000256" key="1">
    <source>
        <dbReference type="SAM" id="MobiDB-lite"/>
    </source>
</evidence>
<protein>
    <recommendedName>
        <fullName evidence="4">Cupin 2 conserved barrel domain-containing protein</fullName>
    </recommendedName>
</protein>
<evidence type="ECO:0008006" key="4">
    <source>
        <dbReference type="Google" id="ProtNLM"/>
    </source>
</evidence>
<feature type="compositionally biased region" description="Basic and acidic residues" evidence="1">
    <location>
        <begin position="120"/>
        <end position="146"/>
    </location>
</feature>
<gene>
    <name evidence="2" type="ORF">LTR25_002347</name>
</gene>
<evidence type="ECO:0000313" key="3">
    <source>
        <dbReference type="Proteomes" id="UP001345827"/>
    </source>
</evidence>
<organism evidence="2 3">
    <name type="scientific">Vermiconidia calcicola</name>
    <dbReference type="NCBI Taxonomy" id="1690605"/>
    <lineage>
        <taxon>Eukaryota</taxon>
        <taxon>Fungi</taxon>
        <taxon>Dikarya</taxon>
        <taxon>Ascomycota</taxon>
        <taxon>Pezizomycotina</taxon>
        <taxon>Dothideomycetes</taxon>
        <taxon>Dothideomycetidae</taxon>
        <taxon>Mycosphaerellales</taxon>
        <taxon>Extremaceae</taxon>
        <taxon>Vermiconidia</taxon>
    </lineage>
</organism>
<accession>A0AAV9QIY4</accession>
<dbReference type="Proteomes" id="UP001345827">
    <property type="component" value="Unassembled WGS sequence"/>
</dbReference>
<proteinExistence type="predicted"/>
<dbReference type="InterPro" id="IPR014710">
    <property type="entry name" value="RmlC-like_jellyroll"/>
</dbReference>